<organism evidence="2">
    <name type="scientific">viral metagenome</name>
    <dbReference type="NCBI Taxonomy" id="1070528"/>
    <lineage>
        <taxon>unclassified sequences</taxon>
        <taxon>metagenomes</taxon>
        <taxon>organismal metagenomes</taxon>
    </lineage>
</organism>
<dbReference type="InterPro" id="IPR002989">
    <property type="entry name" value="Mycobac_pentapep"/>
</dbReference>
<name>A0A6M3XYP3_9ZZZZ</name>
<protein>
    <submittedName>
        <fullName evidence="2">Uncharacterized protein</fullName>
    </submittedName>
</protein>
<feature type="compositionally biased region" description="Polar residues" evidence="1">
    <location>
        <begin position="39"/>
        <end position="59"/>
    </location>
</feature>
<evidence type="ECO:0000256" key="1">
    <source>
        <dbReference type="SAM" id="MobiDB-lite"/>
    </source>
</evidence>
<evidence type="ECO:0000313" key="2">
    <source>
        <dbReference type="EMBL" id="QJI03079.1"/>
    </source>
</evidence>
<reference evidence="2" key="1">
    <citation type="submission" date="2020-03" db="EMBL/GenBank/DDBJ databases">
        <title>The deep terrestrial virosphere.</title>
        <authorList>
            <person name="Holmfeldt K."/>
            <person name="Nilsson E."/>
            <person name="Simone D."/>
            <person name="Lopez-Fernandez M."/>
            <person name="Wu X."/>
            <person name="de Brujin I."/>
            <person name="Lundin D."/>
            <person name="Andersson A."/>
            <person name="Bertilsson S."/>
            <person name="Dopson M."/>
        </authorList>
    </citation>
    <scope>NUCLEOTIDE SEQUENCE</scope>
    <source>
        <strain evidence="2">TM448B04028</strain>
    </source>
</reference>
<accession>A0A6M3XYP3</accession>
<gene>
    <name evidence="2" type="ORF">TM448B04028_0008</name>
</gene>
<dbReference type="Pfam" id="PF01469">
    <property type="entry name" value="Pentapeptide_2"/>
    <property type="match status" value="1"/>
</dbReference>
<feature type="region of interest" description="Disordered" evidence="1">
    <location>
        <begin position="1"/>
        <end position="61"/>
    </location>
</feature>
<proteinExistence type="predicted"/>
<dbReference type="EMBL" id="MT145056">
    <property type="protein sequence ID" value="QJI03079.1"/>
    <property type="molecule type" value="Genomic_DNA"/>
</dbReference>
<dbReference type="AlphaFoldDB" id="A0A6M3XYP3"/>
<sequence length="179" mass="20962">MDKKNNTGEENTGDRNSSYWNSGYWNSGDRNSGDRNSGDRNSGNWNSGDRNSGIFNTNEPKMRAFNKDTDMTYTEFREKFGYKDIDFPLNVWRGKEEMTDEEKKLVEGWEQRGGYLKTLSYKKAWAEGWRNATQEQKDWYKSLPNFDKTIFASITGIDLKEEQPKETIEIDGVKYKRIV</sequence>
<feature type="compositionally biased region" description="Low complexity" evidence="1">
    <location>
        <begin position="16"/>
        <end position="28"/>
    </location>
</feature>